<dbReference type="InterPro" id="IPR010819">
    <property type="entry name" value="AGE/CE"/>
</dbReference>
<dbReference type="Gene3D" id="1.50.10.10">
    <property type="match status" value="1"/>
</dbReference>
<dbReference type="InterPro" id="IPR012341">
    <property type="entry name" value="6hp_glycosidase-like_sf"/>
</dbReference>
<dbReference type="GO" id="GO:0016853">
    <property type="term" value="F:isomerase activity"/>
    <property type="evidence" value="ECO:0007669"/>
    <property type="project" value="UniProtKB-KW"/>
</dbReference>
<gene>
    <name evidence="3" type="ORF">EV667_4168</name>
</gene>
<evidence type="ECO:0000313" key="3">
    <source>
        <dbReference type="EMBL" id="TCK19715.1"/>
    </source>
</evidence>
<dbReference type="RefSeq" id="WP_131837216.1">
    <property type="nucleotide sequence ID" value="NZ_SMFY01000005.1"/>
</dbReference>
<dbReference type="OrthoDB" id="9806359at2"/>
<evidence type="ECO:0000313" key="4">
    <source>
        <dbReference type="Proteomes" id="UP000295030"/>
    </source>
</evidence>
<proteinExistence type="inferred from homology"/>
<evidence type="ECO:0000256" key="2">
    <source>
        <dbReference type="ARBA" id="ARBA00023235"/>
    </source>
</evidence>
<dbReference type="PANTHER" id="PTHR15108">
    <property type="entry name" value="N-ACYLGLUCOSAMINE-2-EPIMERASE"/>
    <property type="match status" value="1"/>
</dbReference>
<sequence length="397" mass="44481">MTVPFASAQPVDLSAWLKDRFIPRWVERSCRPGLRGYVEEIHATEPWQILPGEHTTMVTGRLVYTFSMAYQFDASPKTLRGAEHGLAFLLDTCRLPSGHFAHRVDRDGRVSDPRGDLYDIAFVLLALGGYAAATGRTEVLAVAEEIAARLDGDWFDPLGGYLDPAGAGHFRLQYPQMHLFEAYQMLAAVDPDGGWLGRAERIVDLAARLVDEQGAIDEWFGPRWEALAPERRKREIGHHFEWAWLLFIYATKTGSKRALHLAWRLFNFGLEAAGIPSAGLTQTIPNSIDAWGNVTSASRPLWPTVELAKASLAAATLDENATYRALAMRSLAIVLSQINQDNDLWVNEINSNDLYSYLSVPLRTIYHIMPCFIFFANSQYVGNDLGKSNILQPFRNR</sequence>
<comment type="similarity">
    <text evidence="1">Belongs to the N-acylglucosamine 2-epimerase family.</text>
</comment>
<name>A0A4R1HH11_ANCAQ</name>
<accession>A0A4R1HH11</accession>
<dbReference type="GO" id="GO:0005975">
    <property type="term" value="P:carbohydrate metabolic process"/>
    <property type="evidence" value="ECO:0007669"/>
    <property type="project" value="InterPro"/>
</dbReference>
<dbReference type="EMBL" id="SMFY01000005">
    <property type="protein sequence ID" value="TCK19715.1"/>
    <property type="molecule type" value="Genomic_DNA"/>
</dbReference>
<dbReference type="Proteomes" id="UP000295030">
    <property type="component" value="Unassembled WGS sequence"/>
</dbReference>
<organism evidence="3 4">
    <name type="scientific">Ancylobacter aquaticus</name>
    <dbReference type="NCBI Taxonomy" id="100"/>
    <lineage>
        <taxon>Bacteria</taxon>
        <taxon>Pseudomonadati</taxon>
        <taxon>Pseudomonadota</taxon>
        <taxon>Alphaproteobacteria</taxon>
        <taxon>Hyphomicrobiales</taxon>
        <taxon>Xanthobacteraceae</taxon>
        <taxon>Ancylobacter</taxon>
    </lineage>
</organism>
<keyword evidence="4" id="KW-1185">Reference proteome</keyword>
<dbReference type="InterPro" id="IPR008928">
    <property type="entry name" value="6-hairpin_glycosidase_sf"/>
</dbReference>
<reference evidence="3 4" key="1">
    <citation type="submission" date="2019-03" db="EMBL/GenBank/DDBJ databases">
        <title>Genomic Encyclopedia of Type Strains, Phase IV (KMG-IV): sequencing the most valuable type-strain genomes for metagenomic binning, comparative biology and taxonomic classification.</title>
        <authorList>
            <person name="Goeker M."/>
        </authorList>
    </citation>
    <scope>NUCLEOTIDE SEQUENCE [LARGE SCALE GENOMIC DNA]</scope>
    <source>
        <strain evidence="3 4">DSM 101</strain>
    </source>
</reference>
<comment type="caution">
    <text evidence="3">The sequence shown here is derived from an EMBL/GenBank/DDBJ whole genome shotgun (WGS) entry which is preliminary data.</text>
</comment>
<dbReference type="AlphaFoldDB" id="A0A4R1HH11"/>
<dbReference type="Pfam" id="PF07221">
    <property type="entry name" value="GlcNAc_2-epim"/>
    <property type="match status" value="1"/>
</dbReference>
<keyword evidence="2 3" id="KW-0413">Isomerase</keyword>
<dbReference type="SUPFAM" id="SSF48208">
    <property type="entry name" value="Six-hairpin glycosidases"/>
    <property type="match status" value="1"/>
</dbReference>
<evidence type="ECO:0000256" key="1">
    <source>
        <dbReference type="ARBA" id="ARBA00008558"/>
    </source>
</evidence>
<protein>
    <submittedName>
        <fullName evidence="3">Mannose-6-phosphate isomerase type 3</fullName>
    </submittedName>
</protein>